<dbReference type="Pfam" id="PF06810">
    <property type="entry name" value="Phage_scaffold"/>
    <property type="match status" value="1"/>
</dbReference>
<comment type="caution">
    <text evidence="2">The sequence shown here is derived from an EMBL/GenBank/DDBJ whole genome shotgun (WGS) entry which is preliminary data.</text>
</comment>
<keyword evidence="3" id="KW-1185">Reference proteome</keyword>
<organism evidence="2 3">
    <name type="scientific">Clostridium hominis</name>
    <dbReference type="NCBI Taxonomy" id="2763036"/>
    <lineage>
        <taxon>Bacteria</taxon>
        <taxon>Bacillati</taxon>
        <taxon>Bacillota</taxon>
        <taxon>Clostridia</taxon>
        <taxon>Eubacteriales</taxon>
        <taxon>Clostridiaceae</taxon>
        <taxon>Clostridium</taxon>
    </lineage>
</organism>
<evidence type="ECO:0000256" key="1">
    <source>
        <dbReference type="SAM" id="Coils"/>
    </source>
</evidence>
<dbReference type="EMBL" id="JACOOO010000001">
    <property type="protein sequence ID" value="MBC5627599.1"/>
    <property type="molecule type" value="Genomic_DNA"/>
</dbReference>
<keyword evidence="1" id="KW-0175">Coiled coil</keyword>
<feature type="coiled-coil region" evidence="1">
    <location>
        <begin position="34"/>
        <end position="92"/>
    </location>
</feature>
<sequence length="188" mass="20898">MELKEILKEAGVEDKVIKQILTTMKAEKVYITSEENADIRLKKSKEKIEKLESELGDAVTKIDSLKTLETEKESLSKEIENLKKAASDKEFNTALEVALKEAKVKNDKLVKALLDNEKLTLKDGKLEGIEDQLKAIKEENDFLFEKIPRGIPDFATGGKVSGAESGSKVKSIGEKLAEAKSQSVEIKY</sequence>
<dbReference type="Proteomes" id="UP000596929">
    <property type="component" value="Unassembled WGS sequence"/>
</dbReference>
<dbReference type="RefSeq" id="WP_186859146.1">
    <property type="nucleotide sequence ID" value="NZ_JACOOO010000001.1"/>
</dbReference>
<reference evidence="2 3" key="1">
    <citation type="submission" date="2020-08" db="EMBL/GenBank/DDBJ databases">
        <title>Genome public.</title>
        <authorList>
            <person name="Liu C."/>
            <person name="Sun Q."/>
        </authorList>
    </citation>
    <scope>NUCLEOTIDE SEQUENCE [LARGE SCALE GENOMIC DNA]</scope>
    <source>
        <strain evidence="2 3">NSJ-6</strain>
    </source>
</reference>
<name>A0ABR7D898_9CLOT</name>
<gene>
    <name evidence="2" type="ORF">H8S20_01685</name>
</gene>
<evidence type="ECO:0000313" key="3">
    <source>
        <dbReference type="Proteomes" id="UP000596929"/>
    </source>
</evidence>
<accession>A0ABR7D898</accession>
<evidence type="ECO:0000313" key="2">
    <source>
        <dbReference type="EMBL" id="MBC5627599.1"/>
    </source>
</evidence>
<proteinExistence type="predicted"/>
<protein>
    <submittedName>
        <fullName evidence="2">Phage scaffolding protein</fullName>
    </submittedName>
</protein>
<dbReference type="InterPro" id="IPR009636">
    <property type="entry name" value="SCAF"/>
</dbReference>